<organism evidence="6 7">
    <name type="scientific">Vibrio inusitatus NBRC 102082</name>
    <dbReference type="NCBI Taxonomy" id="1219070"/>
    <lineage>
        <taxon>Bacteria</taxon>
        <taxon>Pseudomonadati</taxon>
        <taxon>Pseudomonadota</taxon>
        <taxon>Gammaproteobacteria</taxon>
        <taxon>Vibrionales</taxon>
        <taxon>Vibrionaceae</taxon>
        <taxon>Vibrio</taxon>
    </lineage>
</organism>
<sequence length="461" mass="51483">MKDKSIESTNRRSFIKKGIGFSAATVASSLFVSKSVVADAYLENYADLDQWYSGEDYWKEIRKMFVLEKDSVYMNIGTTGSMPRSVLKEYSQNNKLVATTPWGNGGLSTVNNMAKSIASGFGAEEDEIVLSRNTTDGMCSIISGLNFKHGDVILTTHHEHNGGLSPLHVAVERCGAELVEVDMPVYTGKNKLKANDIIKAFRKALQSHSNVRLMVFSHIPYVSGVTLPAKELCDLAKKHNVPTLIDGAHTIGMMNLNFKDIDCDFYAGSGHKWQCGPGASGILYVRDNASRLKEYWSDREHVFWPVNSSSANSTTATIQSQLQGIGNDNIPAKQALTDSCFLWGEIGRQKIEDRVLELSSLCKEQLKEAFPDAYYFAPNDKDLLSGITTINPFNLDDIELLTILRDRLRDEFGFTIRTTSFRLYQSDTEQSHALRISTHLFHSKSDVIRLVQAMKQVYISM</sequence>
<dbReference type="InterPro" id="IPR015421">
    <property type="entry name" value="PyrdxlP-dep_Trfase_major"/>
</dbReference>
<reference evidence="6 7" key="1">
    <citation type="submission" date="2019-06" db="EMBL/GenBank/DDBJ databases">
        <title>Whole genome shotgun sequence of Vibrio inusitatus NBRC 102082.</title>
        <authorList>
            <person name="Hosoyama A."/>
            <person name="Uohara A."/>
            <person name="Ohji S."/>
            <person name="Ichikawa N."/>
        </authorList>
    </citation>
    <scope>NUCLEOTIDE SEQUENCE [LARGE SCALE GENOMIC DNA]</scope>
    <source>
        <strain evidence="6 7">NBRC 102082</strain>
    </source>
</reference>
<dbReference type="Pfam" id="PF00266">
    <property type="entry name" value="Aminotran_5"/>
    <property type="match status" value="1"/>
</dbReference>
<evidence type="ECO:0000256" key="2">
    <source>
        <dbReference type="ARBA" id="ARBA00022898"/>
    </source>
</evidence>
<dbReference type="SUPFAM" id="SSF53383">
    <property type="entry name" value="PLP-dependent transferases"/>
    <property type="match status" value="1"/>
</dbReference>
<proteinExistence type="inferred from homology"/>
<keyword evidence="7" id="KW-1185">Reference proteome</keyword>
<keyword evidence="6" id="KW-0032">Aminotransferase</keyword>
<dbReference type="Proteomes" id="UP000318717">
    <property type="component" value="Unassembled WGS sequence"/>
</dbReference>
<dbReference type="OrthoDB" id="9764293at2"/>
<dbReference type="InterPro" id="IPR015422">
    <property type="entry name" value="PyrdxlP-dep_Trfase_small"/>
</dbReference>
<dbReference type="InterPro" id="IPR006311">
    <property type="entry name" value="TAT_signal"/>
</dbReference>
<dbReference type="InterPro" id="IPR015424">
    <property type="entry name" value="PyrdxlP-dep_Trfase"/>
</dbReference>
<gene>
    <name evidence="6" type="ORF">VIN01S_30860</name>
</gene>
<protein>
    <submittedName>
        <fullName evidence="6">Aminotransferase</fullName>
    </submittedName>
</protein>
<dbReference type="PROSITE" id="PS00595">
    <property type="entry name" value="AA_TRANSFER_CLASS_5"/>
    <property type="match status" value="1"/>
</dbReference>
<accession>A0A4Y3I084</accession>
<evidence type="ECO:0000259" key="5">
    <source>
        <dbReference type="Pfam" id="PF00266"/>
    </source>
</evidence>
<comment type="caution">
    <text evidence="6">The sequence shown here is derived from an EMBL/GenBank/DDBJ whole genome shotgun (WGS) entry which is preliminary data.</text>
</comment>
<comment type="similarity">
    <text evidence="3">Belongs to the class-V pyridoxal-phosphate-dependent aminotransferase family.</text>
</comment>
<name>A0A4Y3I084_9VIBR</name>
<feature type="domain" description="Aminotransferase class V" evidence="5">
    <location>
        <begin position="107"/>
        <end position="449"/>
    </location>
</feature>
<dbReference type="RefSeq" id="WP_141346730.1">
    <property type="nucleotide sequence ID" value="NZ_BJLF01000017.1"/>
</dbReference>
<dbReference type="InterPro" id="IPR020578">
    <property type="entry name" value="Aminotrans_V_PyrdxlP_BS"/>
</dbReference>
<evidence type="ECO:0000256" key="3">
    <source>
        <dbReference type="RuleBase" id="RU004075"/>
    </source>
</evidence>
<evidence type="ECO:0000313" key="6">
    <source>
        <dbReference type="EMBL" id="GEA52282.1"/>
    </source>
</evidence>
<evidence type="ECO:0000313" key="7">
    <source>
        <dbReference type="Proteomes" id="UP000318717"/>
    </source>
</evidence>
<dbReference type="PROSITE" id="PS51318">
    <property type="entry name" value="TAT"/>
    <property type="match status" value="1"/>
</dbReference>
<dbReference type="AlphaFoldDB" id="A0A4Y3I084"/>
<dbReference type="Gene3D" id="3.40.640.10">
    <property type="entry name" value="Type I PLP-dependent aspartate aminotransferase-like (Major domain)"/>
    <property type="match status" value="1"/>
</dbReference>
<dbReference type="EMBL" id="BJLF01000017">
    <property type="protein sequence ID" value="GEA52282.1"/>
    <property type="molecule type" value="Genomic_DNA"/>
</dbReference>
<dbReference type="PANTHER" id="PTHR43092:SF2">
    <property type="entry name" value="HERCYNYLCYSTEINE SULFOXIDE LYASE"/>
    <property type="match status" value="1"/>
</dbReference>
<evidence type="ECO:0000256" key="1">
    <source>
        <dbReference type="ARBA" id="ARBA00001933"/>
    </source>
</evidence>
<dbReference type="GO" id="GO:0008483">
    <property type="term" value="F:transaminase activity"/>
    <property type="evidence" value="ECO:0007669"/>
    <property type="project" value="UniProtKB-KW"/>
</dbReference>
<evidence type="ECO:0000256" key="4">
    <source>
        <dbReference type="RuleBase" id="RU004504"/>
    </source>
</evidence>
<keyword evidence="6" id="KW-0808">Transferase</keyword>
<dbReference type="PANTHER" id="PTHR43092">
    <property type="entry name" value="L-CYSTEINE DESULFHYDRASE"/>
    <property type="match status" value="1"/>
</dbReference>
<comment type="cofactor">
    <cofactor evidence="1 4">
        <name>pyridoxal 5'-phosphate</name>
        <dbReference type="ChEBI" id="CHEBI:597326"/>
    </cofactor>
</comment>
<keyword evidence="2" id="KW-0663">Pyridoxal phosphate</keyword>
<dbReference type="InterPro" id="IPR000192">
    <property type="entry name" value="Aminotrans_V_dom"/>
</dbReference>
<dbReference type="Gene3D" id="3.90.1150.10">
    <property type="entry name" value="Aspartate Aminotransferase, domain 1"/>
    <property type="match status" value="1"/>
</dbReference>